<dbReference type="EMBL" id="NCVQ01000009">
    <property type="protein sequence ID" value="PWZ10618.1"/>
    <property type="molecule type" value="Genomic_DNA"/>
</dbReference>
<dbReference type="Proteomes" id="UP000251960">
    <property type="component" value="Chromosome 8"/>
</dbReference>
<reference evidence="1" key="1">
    <citation type="journal article" date="2018" name="Nat. Genet.">
        <title>Extensive intraspecific gene order and gene structural variations between Mo17 and other maize genomes.</title>
        <authorList>
            <person name="Sun S."/>
            <person name="Zhou Y."/>
            <person name="Chen J."/>
            <person name="Shi J."/>
            <person name="Zhao H."/>
            <person name="Zhao H."/>
            <person name="Song W."/>
            <person name="Zhang M."/>
            <person name="Cui Y."/>
            <person name="Dong X."/>
            <person name="Liu H."/>
            <person name="Ma X."/>
            <person name="Jiao Y."/>
            <person name="Wang B."/>
            <person name="Wei X."/>
            <person name="Stein J.C."/>
            <person name="Glaubitz J.C."/>
            <person name="Lu F."/>
            <person name="Yu G."/>
            <person name="Liang C."/>
            <person name="Fengler K."/>
            <person name="Li B."/>
            <person name="Rafalski A."/>
            <person name="Schnable P.S."/>
            <person name="Ware D.H."/>
            <person name="Buckler E.S."/>
            <person name="Lai J."/>
        </authorList>
    </citation>
    <scope>NUCLEOTIDE SEQUENCE [LARGE SCALE GENOMIC DNA]</scope>
    <source>
        <tissue evidence="1">Seedling</tissue>
    </source>
</reference>
<organism evidence="1">
    <name type="scientific">Zea mays</name>
    <name type="common">Maize</name>
    <dbReference type="NCBI Taxonomy" id="4577"/>
    <lineage>
        <taxon>Eukaryota</taxon>
        <taxon>Viridiplantae</taxon>
        <taxon>Streptophyta</taxon>
        <taxon>Embryophyta</taxon>
        <taxon>Tracheophyta</taxon>
        <taxon>Spermatophyta</taxon>
        <taxon>Magnoliopsida</taxon>
        <taxon>Liliopsida</taxon>
        <taxon>Poales</taxon>
        <taxon>Poaceae</taxon>
        <taxon>PACMAD clade</taxon>
        <taxon>Panicoideae</taxon>
        <taxon>Andropogonodae</taxon>
        <taxon>Andropogoneae</taxon>
        <taxon>Tripsacinae</taxon>
        <taxon>Zea</taxon>
    </lineage>
</organism>
<proteinExistence type="predicted"/>
<name>A0A3L6DQF1_MAIZE</name>
<accession>A0A3L6DQF1</accession>
<gene>
    <name evidence="1" type="ORF">Zm00014a_031726</name>
</gene>
<sequence length="16" mass="1921">MHSFFCALRYMLCLDA</sequence>
<dbReference type="AlphaFoldDB" id="A0A3L6DQF1"/>
<protein>
    <submittedName>
        <fullName evidence="1">Uncharacterized protein</fullName>
    </submittedName>
</protein>
<comment type="caution">
    <text evidence="1">The sequence shown here is derived from an EMBL/GenBank/DDBJ whole genome shotgun (WGS) entry which is preliminary data.</text>
</comment>
<evidence type="ECO:0000313" key="1">
    <source>
        <dbReference type="EMBL" id="PWZ10618.1"/>
    </source>
</evidence>